<dbReference type="Proteomes" id="UP000654913">
    <property type="component" value="Chromosome 6"/>
</dbReference>
<keyword evidence="2" id="KW-1185">Reference proteome</keyword>
<evidence type="ECO:0000313" key="1">
    <source>
        <dbReference type="EMBL" id="BCS28024.1"/>
    </source>
</evidence>
<sequence length="207" mass="22450">MSEEMVPLTGEGRGEYNAPFQVTIDAGAATSGMINFSVNALARISNAGIDHFAYGVCVVVGNTICCTPSGLQRFYTALSTAPVHASFQNILWFGFGHKSPIQILTGTESGCRFAALSACLTEVYSVNVAGSIMLEFTRKVMRQVSESQQTALPSSLHMTSLVEKCAGIFTASSFPLWAEQYMAFCRTARLATWFQPYSTNAWSSKHL</sequence>
<dbReference type="AlphaFoldDB" id="A0A7R7XV34"/>
<dbReference type="GeneID" id="64978021"/>
<protein>
    <submittedName>
        <fullName evidence="1">Uncharacterized protein</fullName>
    </submittedName>
</protein>
<organism evidence="1 2">
    <name type="scientific">Aspergillus puulaauensis</name>
    <dbReference type="NCBI Taxonomy" id="1220207"/>
    <lineage>
        <taxon>Eukaryota</taxon>
        <taxon>Fungi</taxon>
        <taxon>Dikarya</taxon>
        <taxon>Ascomycota</taxon>
        <taxon>Pezizomycotina</taxon>
        <taxon>Eurotiomycetes</taxon>
        <taxon>Eurotiomycetidae</taxon>
        <taxon>Eurotiales</taxon>
        <taxon>Aspergillaceae</taxon>
        <taxon>Aspergillus</taxon>
    </lineage>
</organism>
<dbReference type="OrthoDB" id="3344043at2759"/>
<proteinExistence type="predicted"/>
<gene>
    <name evidence="1" type="ORF">APUU_61072S</name>
</gene>
<reference evidence="1" key="2">
    <citation type="submission" date="2021-02" db="EMBL/GenBank/DDBJ databases">
        <title>Aspergillus puulaauensis MK2 genome sequence.</title>
        <authorList>
            <person name="Futagami T."/>
            <person name="Mori K."/>
            <person name="Kadooka C."/>
            <person name="Tanaka T."/>
        </authorList>
    </citation>
    <scope>NUCLEOTIDE SEQUENCE</scope>
    <source>
        <strain evidence="1">MK2</strain>
    </source>
</reference>
<dbReference type="EMBL" id="AP024448">
    <property type="protein sequence ID" value="BCS28024.1"/>
    <property type="molecule type" value="Genomic_DNA"/>
</dbReference>
<dbReference type="KEGG" id="apuu:APUU_61072S"/>
<dbReference type="RefSeq" id="XP_041560210.1">
    <property type="nucleotide sequence ID" value="XM_041694373.1"/>
</dbReference>
<evidence type="ECO:0000313" key="2">
    <source>
        <dbReference type="Proteomes" id="UP000654913"/>
    </source>
</evidence>
<name>A0A7R7XV34_9EURO</name>
<accession>A0A7R7XV34</accession>
<reference evidence="1" key="1">
    <citation type="submission" date="2021-01" db="EMBL/GenBank/DDBJ databases">
        <authorList>
            <consortium name="Aspergillus puulaauensis MK2 genome sequencing consortium"/>
            <person name="Kazuki M."/>
            <person name="Futagami T."/>
        </authorList>
    </citation>
    <scope>NUCLEOTIDE SEQUENCE</scope>
    <source>
        <strain evidence="1">MK2</strain>
    </source>
</reference>